<organism evidence="1 2">
    <name type="scientific">Romeriopsis navalis LEGE 11480</name>
    <dbReference type="NCBI Taxonomy" id="2777977"/>
    <lineage>
        <taxon>Bacteria</taxon>
        <taxon>Bacillati</taxon>
        <taxon>Cyanobacteriota</taxon>
        <taxon>Cyanophyceae</taxon>
        <taxon>Leptolyngbyales</taxon>
        <taxon>Leptolyngbyaceae</taxon>
        <taxon>Romeriopsis</taxon>
        <taxon>Romeriopsis navalis</taxon>
    </lineage>
</organism>
<sequence>MAASLYQEDYFVVLETNQPEQILTAAETIEKLTQVLLQQSGNLPPGLDLEQFDTAPQQAQHLIDTVCELPLGPEAYLQWYAVRIEK</sequence>
<evidence type="ECO:0000313" key="2">
    <source>
        <dbReference type="Proteomes" id="UP000625316"/>
    </source>
</evidence>
<keyword evidence="2" id="KW-1185">Reference proteome</keyword>
<gene>
    <name evidence="1" type="ORF">IQ266_06250</name>
</gene>
<comment type="caution">
    <text evidence="1">The sequence shown here is derived from an EMBL/GenBank/DDBJ whole genome shotgun (WGS) entry which is preliminary data.</text>
</comment>
<dbReference type="AlphaFoldDB" id="A0A928VKE8"/>
<proteinExistence type="predicted"/>
<accession>A0A928VKE8</accession>
<evidence type="ECO:0000313" key="1">
    <source>
        <dbReference type="EMBL" id="MBE9029363.1"/>
    </source>
</evidence>
<dbReference type="RefSeq" id="WP_264324182.1">
    <property type="nucleotide sequence ID" value="NZ_JADEXQ010000015.1"/>
</dbReference>
<name>A0A928VKE8_9CYAN</name>
<dbReference type="InterPro" id="IPR021954">
    <property type="entry name" value="CRR7"/>
</dbReference>
<dbReference type="Gene3D" id="3.90.940.40">
    <property type="entry name" value="Protein CHLORORESPIRATORY REDUCTION 7"/>
    <property type="match status" value="1"/>
</dbReference>
<dbReference type="Proteomes" id="UP000625316">
    <property type="component" value="Unassembled WGS sequence"/>
</dbReference>
<dbReference type="EMBL" id="JADEXQ010000015">
    <property type="protein sequence ID" value="MBE9029363.1"/>
    <property type="molecule type" value="Genomic_DNA"/>
</dbReference>
<dbReference type="Pfam" id="PF12095">
    <property type="entry name" value="CRR7"/>
    <property type="match status" value="1"/>
</dbReference>
<dbReference type="InterPro" id="IPR038150">
    <property type="entry name" value="CRR7-like_sf"/>
</dbReference>
<protein>
    <submittedName>
        <fullName evidence="1">Chlororespiratory reduction protein 7</fullName>
    </submittedName>
</protein>
<reference evidence="1" key="1">
    <citation type="submission" date="2020-10" db="EMBL/GenBank/DDBJ databases">
        <authorList>
            <person name="Castelo-Branco R."/>
            <person name="Eusebio N."/>
            <person name="Adriana R."/>
            <person name="Vieira A."/>
            <person name="Brugerolle De Fraissinette N."/>
            <person name="Rezende De Castro R."/>
            <person name="Schneider M.P."/>
            <person name="Vasconcelos V."/>
            <person name="Leao P.N."/>
        </authorList>
    </citation>
    <scope>NUCLEOTIDE SEQUENCE</scope>
    <source>
        <strain evidence="1">LEGE 11480</strain>
    </source>
</reference>